<evidence type="ECO:0000256" key="1">
    <source>
        <dbReference type="SAM" id="Phobius"/>
    </source>
</evidence>
<dbReference type="OrthoDB" id="7872319at2"/>
<keyword evidence="1" id="KW-1133">Transmembrane helix</keyword>
<dbReference type="RefSeq" id="WP_139838580.1">
    <property type="nucleotide sequence ID" value="NZ_FWFQ01000008.1"/>
</dbReference>
<organism evidence="2 3">
    <name type="scientific">Pseudoruegeria aquimaris</name>
    <dbReference type="NCBI Taxonomy" id="393663"/>
    <lineage>
        <taxon>Bacteria</taxon>
        <taxon>Pseudomonadati</taxon>
        <taxon>Pseudomonadota</taxon>
        <taxon>Alphaproteobacteria</taxon>
        <taxon>Rhodobacterales</taxon>
        <taxon>Roseobacteraceae</taxon>
        <taxon>Pseudoruegeria</taxon>
    </lineage>
</organism>
<protein>
    <submittedName>
        <fullName evidence="2">Uncharacterized protein</fullName>
    </submittedName>
</protein>
<sequence length="105" mass="10875">MGAGIAAGLLVFTGVWHATEWMMDGRRRDTWMLVPFGLLYLALGGLIAAGTGGAITQAVALAAVLGGGSLALLMRGRVDLRRWVLRAFIGLDAVIALGLISALLG</sequence>
<feature type="transmembrane region" description="Helical" evidence="1">
    <location>
        <begin position="31"/>
        <end position="49"/>
    </location>
</feature>
<feature type="transmembrane region" description="Helical" evidence="1">
    <location>
        <begin position="55"/>
        <end position="74"/>
    </location>
</feature>
<keyword evidence="3" id="KW-1185">Reference proteome</keyword>
<keyword evidence="1" id="KW-0812">Transmembrane</keyword>
<evidence type="ECO:0000313" key="3">
    <source>
        <dbReference type="Proteomes" id="UP000193409"/>
    </source>
</evidence>
<evidence type="ECO:0000313" key="2">
    <source>
        <dbReference type="EMBL" id="SLN31553.1"/>
    </source>
</evidence>
<name>A0A1Y5S6Z1_9RHOB</name>
<dbReference type="Proteomes" id="UP000193409">
    <property type="component" value="Unassembled WGS sequence"/>
</dbReference>
<dbReference type="EMBL" id="FWFQ01000008">
    <property type="protein sequence ID" value="SLN31553.1"/>
    <property type="molecule type" value="Genomic_DNA"/>
</dbReference>
<gene>
    <name evidence="2" type="ORF">PSA7680_01523</name>
</gene>
<feature type="transmembrane region" description="Helical" evidence="1">
    <location>
        <begin position="83"/>
        <end position="104"/>
    </location>
</feature>
<proteinExistence type="predicted"/>
<reference evidence="2 3" key="1">
    <citation type="submission" date="2017-03" db="EMBL/GenBank/DDBJ databases">
        <authorList>
            <person name="Afonso C.L."/>
            <person name="Miller P.J."/>
            <person name="Scott M.A."/>
            <person name="Spackman E."/>
            <person name="Goraichik I."/>
            <person name="Dimitrov K.M."/>
            <person name="Suarez D.L."/>
            <person name="Swayne D.E."/>
        </authorList>
    </citation>
    <scope>NUCLEOTIDE SEQUENCE [LARGE SCALE GENOMIC DNA]</scope>
    <source>
        <strain evidence="2 3">CECT 7680</strain>
    </source>
</reference>
<accession>A0A1Y5S6Z1</accession>
<keyword evidence="1" id="KW-0472">Membrane</keyword>
<dbReference type="AlphaFoldDB" id="A0A1Y5S6Z1"/>